<dbReference type="InterPro" id="IPR050397">
    <property type="entry name" value="Env_Response_Regulators"/>
</dbReference>
<reference evidence="7 8" key="1">
    <citation type="journal article" date="2015" name="J. Biotechnol.">
        <title>Complete genome sequence of Paenibacillus beijingensis 7188(T) (=DSM 24997(T)), a novel rhizobacterium from jujube garden soil.</title>
        <authorList>
            <person name="Kwak Y."/>
            <person name="Shin J.H."/>
        </authorList>
    </citation>
    <scope>NUCLEOTIDE SEQUENCE [LARGE SCALE GENOMIC DNA]</scope>
    <source>
        <strain evidence="7 8">DSM 24997</strain>
    </source>
</reference>
<sequence>MEAIMIAKQEHPNEDSWQHYLRYGERLYKKRNSVIYCQGEEGAGIYFLSKGMIKIVTYSHQGDERILDLFGSGQLFGEQAVDKQYYCTTALALEDCIIYYFPNRILKELLISSPELIDLLMESLTQKIRNLSTSIMQNAYSAEQRVAITLIKLSRVYKNGEIYITQQDLADYTGLTRISVYKILRKWKCEHIIDNRNKVIYIKKPELLRLMCPGQLN</sequence>
<dbReference type="KEGG" id="pbj:VN24_05645"/>
<dbReference type="OrthoDB" id="9812325at2"/>
<dbReference type="GO" id="GO:0003677">
    <property type="term" value="F:DNA binding"/>
    <property type="evidence" value="ECO:0007669"/>
    <property type="project" value="UniProtKB-KW"/>
</dbReference>
<dbReference type="STRING" id="1126833.VN24_05645"/>
<dbReference type="EMBL" id="CP011058">
    <property type="protein sequence ID" value="AJY74154.1"/>
    <property type="molecule type" value="Genomic_DNA"/>
</dbReference>
<organism evidence="7 8">
    <name type="scientific">Paenibacillus beijingensis</name>
    <dbReference type="NCBI Taxonomy" id="1126833"/>
    <lineage>
        <taxon>Bacteria</taxon>
        <taxon>Bacillati</taxon>
        <taxon>Bacillota</taxon>
        <taxon>Bacilli</taxon>
        <taxon>Bacillales</taxon>
        <taxon>Paenibacillaceae</taxon>
        <taxon>Paenibacillus</taxon>
    </lineage>
</organism>
<dbReference type="SUPFAM" id="SSF46785">
    <property type="entry name" value="Winged helix' DNA-binding domain"/>
    <property type="match status" value="1"/>
</dbReference>
<protein>
    <recommendedName>
        <fullName evidence="9">Crp/Fnr family transcriptional regulator</fullName>
    </recommendedName>
</protein>
<dbReference type="PROSITE" id="PS50042">
    <property type="entry name" value="CNMP_BINDING_3"/>
    <property type="match status" value="1"/>
</dbReference>
<keyword evidence="1" id="KW-0805">Transcription regulation</keyword>
<keyword evidence="3" id="KW-0010">Activator</keyword>
<accession>A0A0D5NFL4</accession>
<dbReference type="GO" id="GO:0005829">
    <property type="term" value="C:cytosol"/>
    <property type="evidence" value="ECO:0007669"/>
    <property type="project" value="TreeGrafter"/>
</dbReference>
<feature type="domain" description="HTH crp-type" evidence="6">
    <location>
        <begin position="140"/>
        <end position="206"/>
    </location>
</feature>
<dbReference type="InterPro" id="IPR036388">
    <property type="entry name" value="WH-like_DNA-bd_sf"/>
</dbReference>
<reference evidence="8" key="2">
    <citation type="submission" date="2015-03" db="EMBL/GenBank/DDBJ databases">
        <title>Genome sequence of Paenibacillus beijingensis strain DSM 24997T.</title>
        <authorList>
            <person name="Kwak Y."/>
            <person name="Shin J.-H."/>
        </authorList>
    </citation>
    <scope>NUCLEOTIDE SEQUENCE [LARGE SCALE GENOMIC DNA]</scope>
    <source>
        <strain evidence="8">DSM 24997</strain>
    </source>
</reference>
<dbReference type="AlphaFoldDB" id="A0A0D5NFL4"/>
<name>A0A0D5NFL4_9BACL</name>
<evidence type="ECO:0000259" key="6">
    <source>
        <dbReference type="PROSITE" id="PS51063"/>
    </source>
</evidence>
<proteinExistence type="predicted"/>
<keyword evidence="2" id="KW-0238">DNA-binding</keyword>
<dbReference type="CDD" id="cd00038">
    <property type="entry name" value="CAP_ED"/>
    <property type="match status" value="1"/>
</dbReference>
<evidence type="ECO:0000256" key="3">
    <source>
        <dbReference type="ARBA" id="ARBA00023159"/>
    </source>
</evidence>
<dbReference type="GO" id="GO:0003700">
    <property type="term" value="F:DNA-binding transcription factor activity"/>
    <property type="evidence" value="ECO:0007669"/>
    <property type="project" value="TreeGrafter"/>
</dbReference>
<evidence type="ECO:0000256" key="1">
    <source>
        <dbReference type="ARBA" id="ARBA00023015"/>
    </source>
</evidence>
<dbReference type="InterPro" id="IPR000595">
    <property type="entry name" value="cNMP-bd_dom"/>
</dbReference>
<evidence type="ECO:0000256" key="4">
    <source>
        <dbReference type="ARBA" id="ARBA00023163"/>
    </source>
</evidence>
<feature type="domain" description="Cyclic nucleotide-binding" evidence="5">
    <location>
        <begin position="25"/>
        <end position="127"/>
    </location>
</feature>
<dbReference type="Pfam" id="PF13545">
    <property type="entry name" value="HTH_Crp_2"/>
    <property type="match status" value="1"/>
</dbReference>
<evidence type="ECO:0008006" key="9">
    <source>
        <dbReference type="Google" id="ProtNLM"/>
    </source>
</evidence>
<dbReference type="Proteomes" id="UP000032633">
    <property type="component" value="Chromosome"/>
</dbReference>
<keyword evidence="8" id="KW-1185">Reference proteome</keyword>
<dbReference type="SUPFAM" id="SSF51206">
    <property type="entry name" value="cAMP-binding domain-like"/>
    <property type="match status" value="1"/>
</dbReference>
<evidence type="ECO:0000256" key="2">
    <source>
        <dbReference type="ARBA" id="ARBA00023125"/>
    </source>
</evidence>
<dbReference type="RefSeq" id="WP_045669590.1">
    <property type="nucleotide sequence ID" value="NZ_CP011058.1"/>
</dbReference>
<evidence type="ECO:0000313" key="7">
    <source>
        <dbReference type="EMBL" id="AJY74154.1"/>
    </source>
</evidence>
<gene>
    <name evidence="7" type="ORF">VN24_05645</name>
</gene>
<dbReference type="PROSITE" id="PS51063">
    <property type="entry name" value="HTH_CRP_2"/>
    <property type="match status" value="1"/>
</dbReference>
<keyword evidence="4" id="KW-0804">Transcription</keyword>
<dbReference type="PATRIC" id="fig|1126833.4.peg.1222"/>
<evidence type="ECO:0000259" key="5">
    <source>
        <dbReference type="PROSITE" id="PS50042"/>
    </source>
</evidence>
<dbReference type="Gene3D" id="1.10.10.10">
    <property type="entry name" value="Winged helix-like DNA-binding domain superfamily/Winged helix DNA-binding domain"/>
    <property type="match status" value="1"/>
</dbReference>
<dbReference type="InterPro" id="IPR014710">
    <property type="entry name" value="RmlC-like_jellyroll"/>
</dbReference>
<dbReference type="HOGENOM" id="CLU_075053_3_2_9"/>
<dbReference type="SMART" id="SM00100">
    <property type="entry name" value="cNMP"/>
    <property type="match status" value="1"/>
</dbReference>
<dbReference type="InterPro" id="IPR036390">
    <property type="entry name" value="WH_DNA-bd_sf"/>
</dbReference>
<evidence type="ECO:0000313" key="8">
    <source>
        <dbReference type="Proteomes" id="UP000032633"/>
    </source>
</evidence>
<dbReference type="PANTHER" id="PTHR24567">
    <property type="entry name" value="CRP FAMILY TRANSCRIPTIONAL REGULATORY PROTEIN"/>
    <property type="match status" value="1"/>
</dbReference>
<dbReference type="PANTHER" id="PTHR24567:SF74">
    <property type="entry name" value="HTH-TYPE TRANSCRIPTIONAL REGULATOR ARCR"/>
    <property type="match status" value="1"/>
</dbReference>
<dbReference type="InterPro" id="IPR012318">
    <property type="entry name" value="HTH_CRP"/>
</dbReference>
<dbReference type="Gene3D" id="2.60.120.10">
    <property type="entry name" value="Jelly Rolls"/>
    <property type="match status" value="1"/>
</dbReference>
<dbReference type="Pfam" id="PF00027">
    <property type="entry name" value="cNMP_binding"/>
    <property type="match status" value="1"/>
</dbReference>
<dbReference type="InterPro" id="IPR018490">
    <property type="entry name" value="cNMP-bd_dom_sf"/>
</dbReference>